<dbReference type="Proteomes" id="UP000050421">
    <property type="component" value="Unassembled WGS sequence"/>
</dbReference>
<keyword evidence="1" id="KW-1133">Transmembrane helix</keyword>
<gene>
    <name evidence="2" type="ORF">HLUCCX10_15300</name>
</gene>
<keyword evidence="1" id="KW-0812">Transmembrane</keyword>
<reference evidence="2 3" key="1">
    <citation type="submission" date="2015-09" db="EMBL/GenBank/DDBJ databases">
        <title>Identification and resolution of microdiversity through metagenomic sequencing of parallel consortia.</title>
        <authorList>
            <person name="Nelson W.C."/>
            <person name="Romine M.F."/>
            <person name="Lindemann S.R."/>
        </authorList>
    </citation>
    <scope>NUCLEOTIDE SEQUENCE [LARGE SCALE GENOMIC DNA]</scope>
    <source>
        <strain evidence="2">HL-49</strain>
    </source>
</reference>
<dbReference type="AlphaFoldDB" id="A0A0P7X831"/>
<accession>A0A0P7X831</accession>
<feature type="non-terminal residue" evidence="2">
    <location>
        <position position="76"/>
    </location>
</feature>
<protein>
    <submittedName>
        <fullName evidence="2">Membrane protein</fullName>
    </submittedName>
</protein>
<evidence type="ECO:0000313" key="3">
    <source>
        <dbReference type="Proteomes" id="UP000050421"/>
    </source>
</evidence>
<feature type="transmembrane region" description="Helical" evidence="1">
    <location>
        <begin position="38"/>
        <end position="59"/>
    </location>
</feature>
<evidence type="ECO:0000256" key="1">
    <source>
        <dbReference type="SAM" id="Phobius"/>
    </source>
</evidence>
<proteinExistence type="predicted"/>
<dbReference type="EMBL" id="LJXT01000123">
    <property type="protein sequence ID" value="KPQ11285.1"/>
    <property type="molecule type" value="Genomic_DNA"/>
</dbReference>
<sequence>MKRTSFILILIALLSLLSALILNPSILADFLDVDSIGPVRGGIGVLIAGAAGALVYLLVHSVKRNSGEMDRYLIYI</sequence>
<organism evidence="2 3">
    <name type="scientific">Algoriphagus marincola HL-49</name>
    <dbReference type="NCBI Taxonomy" id="1305737"/>
    <lineage>
        <taxon>Bacteria</taxon>
        <taxon>Pseudomonadati</taxon>
        <taxon>Bacteroidota</taxon>
        <taxon>Cytophagia</taxon>
        <taxon>Cytophagales</taxon>
        <taxon>Cyclobacteriaceae</taxon>
        <taxon>Algoriphagus</taxon>
    </lineage>
</organism>
<keyword evidence="1" id="KW-0472">Membrane</keyword>
<evidence type="ECO:0000313" key="2">
    <source>
        <dbReference type="EMBL" id="KPQ11285.1"/>
    </source>
</evidence>
<name>A0A0P7X831_9BACT</name>
<comment type="caution">
    <text evidence="2">The sequence shown here is derived from an EMBL/GenBank/DDBJ whole genome shotgun (WGS) entry which is preliminary data.</text>
</comment>